<sequence length="483" mass="50754">MPGRPQSAALEYRKSGPVDLHEYLGVVRRQWISIGIVVLLAVAAAAVASLTMKPVYAATTQVFVSVRGGATTSDLLQGSSFTRQQVRSYVDIVTTPIVLAPVVELLGLQDDADALGERVTADSPPDTGLINIRVSAEDPQDASATANAIAASFRSAVADVETPEGGSTSPVKISVLREATAPDEPSSPNIPVNLALGLMIGLAIAVVYVVLRERLNTTVHDVEDVASVTSASVIGTIRHDSSAPRRPLAVRDDAYGARAEAYRRLRTNLTFLDVSDPPRSIVLTSAVPTEGTTTTMLNLGLAIADAGRSVIVVDANFRRPSVAEYMGLEGSAGLASVLIGAATPEEIVQPWGASPLAVMPSGQVPSTPSELLGSAAMEGVLAQLEAQYDVVLVDAPPLLPVTDAAVLSRLTSGAIVVVGCGRVHRHQLGEALRSLDSVRARILGLVLNRVQRSKSESYSSYDSRDLSRLRRNARQGAAVAVRK</sequence>
<dbReference type="NCBIfam" id="TIGR01007">
    <property type="entry name" value="eps_fam"/>
    <property type="match status" value="1"/>
</dbReference>
<feature type="transmembrane region" description="Helical" evidence="17">
    <location>
        <begin position="190"/>
        <end position="211"/>
    </location>
</feature>
<dbReference type="Pfam" id="PF02706">
    <property type="entry name" value="Wzz"/>
    <property type="match status" value="1"/>
</dbReference>
<keyword evidence="15" id="KW-0829">Tyrosine-protein kinase</keyword>
<dbReference type="GO" id="GO:0004715">
    <property type="term" value="F:non-membrane spanning protein tyrosine kinase activity"/>
    <property type="evidence" value="ECO:0007669"/>
    <property type="project" value="UniProtKB-EC"/>
</dbReference>
<evidence type="ECO:0000256" key="9">
    <source>
        <dbReference type="ARBA" id="ARBA00022692"/>
    </source>
</evidence>
<feature type="domain" description="Polysaccharide chain length determinant N-terminal" evidence="18">
    <location>
        <begin position="18"/>
        <end position="103"/>
    </location>
</feature>
<evidence type="ECO:0000256" key="7">
    <source>
        <dbReference type="ARBA" id="ARBA00022519"/>
    </source>
</evidence>
<evidence type="ECO:0000256" key="2">
    <source>
        <dbReference type="ARBA" id="ARBA00006683"/>
    </source>
</evidence>
<dbReference type="OrthoDB" id="9812433at2"/>
<evidence type="ECO:0000256" key="15">
    <source>
        <dbReference type="ARBA" id="ARBA00023137"/>
    </source>
</evidence>
<dbReference type="PANTHER" id="PTHR32309">
    <property type="entry name" value="TYROSINE-PROTEIN KINASE"/>
    <property type="match status" value="1"/>
</dbReference>
<comment type="similarity">
    <text evidence="4">Belongs to the etk/wzc family.</text>
</comment>
<gene>
    <name evidence="20" type="ORF">FE374_03965</name>
</gene>
<evidence type="ECO:0000256" key="12">
    <source>
        <dbReference type="ARBA" id="ARBA00022840"/>
    </source>
</evidence>
<dbReference type="InterPro" id="IPR027417">
    <property type="entry name" value="P-loop_NTPase"/>
</dbReference>
<keyword evidence="14 17" id="KW-0472">Membrane</keyword>
<keyword evidence="9 17" id="KW-0812">Transmembrane</keyword>
<evidence type="ECO:0000313" key="20">
    <source>
        <dbReference type="EMBL" id="QDC23899.1"/>
    </source>
</evidence>
<dbReference type="InterPro" id="IPR003856">
    <property type="entry name" value="LPS_length_determ_N"/>
</dbReference>
<evidence type="ECO:0000256" key="14">
    <source>
        <dbReference type="ARBA" id="ARBA00023136"/>
    </source>
</evidence>
<dbReference type="EMBL" id="CP040915">
    <property type="protein sequence ID" value="QDC23899.1"/>
    <property type="molecule type" value="Genomic_DNA"/>
</dbReference>
<evidence type="ECO:0000256" key="11">
    <source>
        <dbReference type="ARBA" id="ARBA00022777"/>
    </source>
</evidence>
<keyword evidence="6" id="KW-1003">Cell membrane</keyword>
<accession>A0A5B8BZP7</accession>
<evidence type="ECO:0000259" key="18">
    <source>
        <dbReference type="Pfam" id="PF02706"/>
    </source>
</evidence>
<dbReference type="SUPFAM" id="SSF52540">
    <property type="entry name" value="P-loop containing nucleoside triphosphate hydrolases"/>
    <property type="match status" value="1"/>
</dbReference>
<proteinExistence type="inferred from homology"/>
<protein>
    <recommendedName>
        <fullName evidence="5">non-specific protein-tyrosine kinase</fullName>
        <ecNumber evidence="5">2.7.10.2</ecNumber>
    </recommendedName>
</protein>
<dbReference type="KEGG" id="gyu:FE374_03965"/>
<organism evidence="20 21">
    <name type="scientific">Georgenia yuyongxinii</name>
    <dbReference type="NCBI Taxonomy" id="2589797"/>
    <lineage>
        <taxon>Bacteria</taxon>
        <taxon>Bacillati</taxon>
        <taxon>Actinomycetota</taxon>
        <taxon>Actinomycetes</taxon>
        <taxon>Micrococcales</taxon>
        <taxon>Bogoriellaceae</taxon>
        <taxon>Georgenia</taxon>
    </lineage>
</organism>
<dbReference type="GO" id="GO:0005886">
    <property type="term" value="C:plasma membrane"/>
    <property type="evidence" value="ECO:0007669"/>
    <property type="project" value="UniProtKB-SubCell"/>
</dbReference>
<comment type="similarity">
    <text evidence="3">Belongs to the CpsD/CapB family.</text>
</comment>
<evidence type="ECO:0000256" key="4">
    <source>
        <dbReference type="ARBA" id="ARBA00008883"/>
    </source>
</evidence>
<keyword evidence="10" id="KW-0547">Nucleotide-binding</keyword>
<dbReference type="PANTHER" id="PTHR32309:SF13">
    <property type="entry name" value="FERRIC ENTEROBACTIN TRANSPORT PROTEIN FEPE"/>
    <property type="match status" value="1"/>
</dbReference>
<dbReference type="InterPro" id="IPR005702">
    <property type="entry name" value="Wzc-like_C"/>
</dbReference>
<evidence type="ECO:0000256" key="16">
    <source>
        <dbReference type="ARBA" id="ARBA00051245"/>
    </source>
</evidence>
<dbReference type="Proteomes" id="UP000314616">
    <property type="component" value="Chromosome"/>
</dbReference>
<evidence type="ECO:0000256" key="3">
    <source>
        <dbReference type="ARBA" id="ARBA00007316"/>
    </source>
</evidence>
<dbReference type="EC" id="2.7.10.2" evidence="5"/>
<evidence type="ECO:0000313" key="21">
    <source>
        <dbReference type="Proteomes" id="UP000314616"/>
    </source>
</evidence>
<feature type="domain" description="AAA" evidence="19">
    <location>
        <begin position="291"/>
        <end position="409"/>
    </location>
</feature>
<evidence type="ECO:0000256" key="5">
    <source>
        <dbReference type="ARBA" id="ARBA00011903"/>
    </source>
</evidence>
<keyword evidence="7" id="KW-0997">Cell inner membrane</keyword>
<dbReference type="InterPro" id="IPR025669">
    <property type="entry name" value="AAA_dom"/>
</dbReference>
<keyword evidence="12" id="KW-0067">ATP-binding</keyword>
<evidence type="ECO:0000256" key="13">
    <source>
        <dbReference type="ARBA" id="ARBA00022989"/>
    </source>
</evidence>
<evidence type="ECO:0000256" key="17">
    <source>
        <dbReference type="SAM" id="Phobius"/>
    </source>
</evidence>
<keyword evidence="11 20" id="KW-0418">Kinase</keyword>
<evidence type="ECO:0000256" key="6">
    <source>
        <dbReference type="ARBA" id="ARBA00022475"/>
    </source>
</evidence>
<reference evidence="20 21" key="1">
    <citation type="submission" date="2019-05" db="EMBL/GenBank/DDBJ databases">
        <title>Georgenia *** sp. nov., and Georgenia *** sp. nov., isolated from the intestinal contents of plateau pika (Ochotona curzoniae) in the Qinghai-Tibet plateau of China.</title>
        <authorList>
            <person name="Tian Z."/>
        </authorList>
    </citation>
    <scope>NUCLEOTIDE SEQUENCE [LARGE SCALE GENOMIC DNA]</scope>
    <source>
        <strain evidence="20 21">Z443</strain>
    </source>
</reference>
<comment type="subcellular location">
    <subcellularLocation>
        <location evidence="1">Cell inner membrane</location>
        <topology evidence="1">Multi-pass membrane protein</topology>
    </subcellularLocation>
</comment>
<evidence type="ECO:0000256" key="8">
    <source>
        <dbReference type="ARBA" id="ARBA00022679"/>
    </source>
</evidence>
<dbReference type="Pfam" id="PF13614">
    <property type="entry name" value="AAA_31"/>
    <property type="match status" value="1"/>
</dbReference>
<comment type="catalytic activity">
    <reaction evidence="16">
        <text>L-tyrosyl-[protein] + ATP = O-phospho-L-tyrosyl-[protein] + ADP + H(+)</text>
        <dbReference type="Rhea" id="RHEA:10596"/>
        <dbReference type="Rhea" id="RHEA-COMP:10136"/>
        <dbReference type="Rhea" id="RHEA-COMP:20101"/>
        <dbReference type="ChEBI" id="CHEBI:15378"/>
        <dbReference type="ChEBI" id="CHEBI:30616"/>
        <dbReference type="ChEBI" id="CHEBI:46858"/>
        <dbReference type="ChEBI" id="CHEBI:61978"/>
        <dbReference type="ChEBI" id="CHEBI:456216"/>
        <dbReference type="EC" id="2.7.10.2"/>
    </reaction>
</comment>
<evidence type="ECO:0000259" key="19">
    <source>
        <dbReference type="Pfam" id="PF13614"/>
    </source>
</evidence>
<dbReference type="Gene3D" id="3.40.50.300">
    <property type="entry name" value="P-loop containing nucleotide triphosphate hydrolases"/>
    <property type="match status" value="1"/>
</dbReference>
<dbReference type="GO" id="GO:0005524">
    <property type="term" value="F:ATP binding"/>
    <property type="evidence" value="ECO:0007669"/>
    <property type="project" value="UniProtKB-KW"/>
</dbReference>
<keyword evidence="8 20" id="KW-0808">Transferase</keyword>
<dbReference type="InterPro" id="IPR050445">
    <property type="entry name" value="Bact_polysacc_biosynth/exp"/>
</dbReference>
<keyword evidence="13 17" id="KW-1133">Transmembrane helix</keyword>
<evidence type="ECO:0000256" key="1">
    <source>
        <dbReference type="ARBA" id="ARBA00004429"/>
    </source>
</evidence>
<comment type="similarity">
    <text evidence="2">Belongs to the CpsC/CapA family.</text>
</comment>
<feature type="transmembrane region" description="Helical" evidence="17">
    <location>
        <begin position="31"/>
        <end position="52"/>
    </location>
</feature>
<dbReference type="AlphaFoldDB" id="A0A5B8BZP7"/>
<name>A0A5B8BZP7_9MICO</name>
<evidence type="ECO:0000256" key="10">
    <source>
        <dbReference type="ARBA" id="ARBA00022741"/>
    </source>
</evidence>
<dbReference type="CDD" id="cd05387">
    <property type="entry name" value="BY-kinase"/>
    <property type="match status" value="1"/>
</dbReference>